<feature type="transmembrane region" description="Helical" evidence="15">
    <location>
        <begin position="187"/>
        <end position="208"/>
    </location>
</feature>
<feature type="transmembrane region" description="Helical" evidence="15">
    <location>
        <begin position="134"/>
        <end position="155"/>
    </location>
</feature>
<evidence type="ECO:0000256" key="13">
    <source>
        <dbReference type="ARBA" id="ARBA00050454"/>
    </source>
</evidence>
<dbReference type="Pfam" id="PF01040">
    <property type="entry name" value="UbiA"/>
    <property type="match status" value="1"/>
</dbReference>
<feature type="transmembrane region" description="Helical" evidence="15">
    <location>
        <begin position="257"/>
        <end position="277"/>
    </location>
</feature>
<evidence type="ECO:0000256" key="15">
    <source>
        <dbReference type="HAMAP-Rule" id="MF_03189"/>
    </source>
</evidence>
<evidence type="ECO:0000256" key="12">
    <source>
        <dbReference type="ARBA" id="ARBA00049890"/>
    </source>
</evidence>
<comment type="cofactor">
    <cofactor evidence="1 15">
        <name>Mg(2+)</name>
        <dbReference type="ChEBI" id="CHEBI:18420"/>
    </cofactor>
</comment>
<evidence type="ECO:0000256" key="3">
    <source>
        <dbReference type="ARBA" id="ARBA00005985"/>
    </source>
</evidence>
<dbReference type="GO" id="GO:0005743">
    <property type="term" value="C:mitochondrial inner membrane"/>
    <property type="evidence" value="ECO:0007669"/>
    <property type="project" value="UniProtKB-SubCell"/>
</dbReference>
<dbReference type="GO" id="GO:0008299">
    <property type="term" value="P:isoprenoid biosynthetic process"/>
    <property type="evidence" value="ECO:0007669"/>
    <property type="project" value="UniProtKB-UniRule"/>
</dbReference>
<keyword evidence="8" id="KW-0809">Transit peptide</keyword>
<comment type="caution">
    <text evidence="16">The sequence shown here is derived from an EMBL/GenBank/DDBJ whole genome shotgun (WGS) entry which is preliminary data.</text>
</comment>
<comment type="catalytic activity">
    <reaction evidence="12">
        <text>all-trans-decaprenyl diphosphate + 4-hydroxybenzoate = 4-hydroxy-3-(all-trans-decaprenyl)benzoate + diphosphate</text>
        <dbReference type="Rhea" id="RHEA:44564"/>
        <dbReference type="ChEBI" id="CHEBI:17879"/>
        <dbReference type="ChEBI" id="CHEBI:33019"/>
        <dbReference type="ChEBI" id="CHEBI:60721"/>
        <dbReference type="ChEBI" id="CHEBI:84503"/>
        <dbReference type="EC" id="2.5.1.39"/>
    </reaction>
    <physiologicalReaction direction="left-to-right" evidence="12">
        <dbReference type="Rhea" id="RHEA:44565"/>
    </physiologicalReaction>
</comment>
<keyword evidence="6 15" id="KW-0812">Transmembrane</keyword>
<keyword evidence="17" id="KW-1185">Reference proteome</keyword>
<evidence type="ECO:0000256" key="11">
    <source>
        <dbReference type="ARBA" id="ARBA00023229"/>
    </source>
</evidence>
<dbReference type="EMBL" id="JBBCAQ010000036">
    <property type="protein sequence ID" value="KAK7576300.1"/>
    <property type="molecule type" value="Genomic_DNA"/>
</dbReference>
<evidence type="ECO:0000256" key="8">
    <source>
        <dbReference type="ARBA" id="ARBA00022946"/>
    </source>
</evidence>
<dbReference type="InterPro" id="IPR044878">
    <property type="entry name" value="UbiA_sf"/>
</dbReference>
<keyword evidence="10 15" id="KW-0472">Membrane</keyword>
<dbReference type="EC" id="2.5.1.39" evidence="15"/>
<reference evidence="16 17" key="1">
    <citation type="submission" date="2024-03" db="EMBL/GenBank/DDBJ databases">
        <title>Adaptation during the transition from Ophiocordyceps entomopathogen to insect associate is accompanied by gene loss and intensified selection.</title>
        <authorList>
            <person name="Ward C.M."/>
            <person name="Onetto C.A."/>
            <person name="Borneman A.R."/>
        </authorList>
    </citation>
    <scope>NUCLEOTIDE SEQUENCE [LARGE SCALE GENOMIC DNA]</scope>
    <source>
        <strain evidence="16">AWRI1</strain>
        <tissue evidence="16">Single Adult Female</tissue>
    </source>
</reference>
<dbReference type="Proteomes" id="UP001367676">
    <property type="component" value="Unassembled WGS sequence"/>
</dbReference>
<comment type="catalytic activity">
    <reaction evidence="13">
        <text>all-trans-nonaprenyl diphosphate + 4-hydroxybenzoate = 4-hydroxy-3-(all-trans-nonaprenyl)benzoate + diphosphate</text>
        <dbReference type="Rhea" id="RHEA:17709"/>
        <dbReference type="ChEBI" id="CHEBI:17879"/>
        <dbReference type="ChEBI" id="CHEBI:33019"/>
        <dbReference type="ChEBI" id="CHEBI:58391"/>
        <dbReference type="ChEBI" id="CHEBI:84502"/>
        <dbReference type="EC" id="2.5.1.39"/>
    </reaction>
    <physiologicalReaction direction="left-to-right" evidence="13">
        <dbReference type="Rhea" id="RHEA:17710"/>
    </physiologicalReaction>
</comment>
<dbReference type="PANTHER" id="PTHR11048:SF28">
    <property type="entry name" value="4-HYDROXYBENZOATE POLYPRENYLTRANSFERASE, MITOCHONDRIAL"/>
    <property type="match status" value="1"/>
</dbReference>
<keyword evidence="15" id="KW-0496">Mitochondrion</keyword>
<dbReference type="InterPro" id="IPR000537">
    <property type="entry name" value="UbiA_prenyltransferase"/>
</dbReference>
<dbReference type="AlphaFoldDB" id="A0AAN9Y0K8"/>
<dbReference type="PANTHER" id="PTHR11048">
    <property type="entry name" value="PRENYLTRANSFERASES"/>
    <property type="match status" value="1"/>
</dbReference>
<dbReference type="InterPro" id="IPR039653">
    <property type="entry name" value="Prenyltransferase"/>
</dbReference>
<dbReference type="Gene3D" id="1.10.357.140">
    <property type="entry name" value="UbiA prenyltransferase"/>
    <property type="match status" value="1"/>
</dbReference>
<evidence type="ECO:0000256" key="7">
    <source>
        <dbReference type="ARBA" id="ARBA00022792"/>
    </source>
</evidence>
<comment type="pathway">
    <text evidence="15">Cofactor biosynthesis; ubiquinone biosynthesis.</text>
</comment>
<gene>
    <name evidence="15" type="primary">coq2</name>
    <name evidence="16" type="ORF">V9T40_012586</name>
</gene>
<organism evidence="16 17">
    <name type="scientific">Parthenolecanium corni</name>
    <dbReference type="NCBI Taxonomy" id="536013"/>
    <lineage>
        <taxon>Eukaryota</taxon>
        <taxon>Metazoa</taxon>
        <taxon>Ecdysozoa</taxon>
        <taxon>Arthropoda</taxon>
        <taxon>Hexapoda</taxon>
        <taxon>Insecta</taxon>
        <taxon>Pterygota</taxon>
        <taxon>Neoptera</taxon>
        <taxon>Paraneoptera</taxon>
        <taxon>Hemiptera</taxon>
        <taxon>Sternorrhyncha</taxon>
        <taxon>Coccoidea</taxon>
        <taxon>Coccidae</taxon>
        <taxon>Parthenolecanium</taxon>
    </lineage>
</organism>
<evidence type="ECO:0000256" key="5">
    <source>
        <dbReference type="ARBA" id="ARBA00022688"/>
    </source>
</evidence>
<keyword evidence="9 15" id="KW-1133">Transmembrane helix</keyword>
<name>A0AAN9Y0K8_9HEMI</name>
<comment type="similarity">
    <text evidence="3 15">Belongs to the UbiA prenyltransferase family.</text>
</comment>
<dbReference type="GO" id="GO:0006744">
    <property type="term" value="P:ubiquinone biosynthetic process"/>
    <property type="evidence" value="ECO:0007669"/>
    <property type="project" value="UniProtKB-UniRule"/>
</dbReference>
<accession>A0AAN9Y0K8</accession>
<evidence type="ECO:0000256" key="4">
    <source>
        <dbReference type="ARBA" id="ARBA00022679"/>
    </source>
</evidence>
<dbReference type="InterPro" id="IPR006370">
    <property type="entry name" value="HB_polyprenyltransferase-like"/>
</dbReference>
<keyword evidence="11 15" id="KW-0414">Isoprene biosynthesis</keyword>
<evidence type="ECO:0000256" key="6">
    <source>
        <dbReference type="ARBA" id="ARBA00022692"/>
    </source>
</evidence>
<evidence type="ECO:0000256" key="14">
    <source>
        <dbReference type="ARBA" id="ARBA00051182"/>
    </source>
</evidence>
<keyword evidence="5 15" id="KW-0831">Ubiquinone biosynthesis</keyword>
<evidence type="ECO:0000256" key="9">
    <source>
        <dbReference type="ARBA" id="ARBA00022989"/>
    </source>
</evidence>
<keyword evidence="4 15" id="KW-0808">Transferase</keyword>
<feature type="transmembrane region" description="Helical" evidence="15">
    <location>
        <begin position="214"/>
        <end position="236"/>
    </location>
</feature>
<evidence type="ECO:0000313" key="16">
    <source>
        <dbReference type="EMBL" id="KAK7576300.1"/>
    </source>
</evidence>
<evidence type="ECO:0000313" key="17">
    <source>
        <dbReference type="Proteomes" id="UP001367676"/>
    </source>
</evidence>
<keyword evidence="7 15" id="KW-0999">Mitochondrion inner membrane</keyword>
<comment type="subcellular location">
    <subcellularLocation>
        <location evidence="2">Membrane</location>
        <topology evidence="2">Multi-pass membrane protein</topology>
    </subcellularLocation>
    <subcellularLocation>
        <location evidence="15">Mitochondrion inner membrane</location>
        <topology evidence="15">Multi-pass membrane protein</topology>
        <orientation evidence="15">Matrix side</orientation>
    </subcellularLocation>
</comment>
<dbReference type="HAMAP" id="MF_01635">
    <property type="entry name" value="UbiA"/>
    <property type="match status" value="1"/>
</dbReference>
<evidence type="ECO:0000256" key="10">
    <source>
        <dbReference type="ARBA" id="ARBA00023136"/>
    </source>
</evidence>
<protein>
    <recommendedName>
        <fullName evidence="15">4-hydroxybenzoate polyprenyltransferase, mitochondrial</fullName>
        <shortName evidence="15">4-HB polyprenyltransferase</shortName>
        <ecNumber evidence="15">2.5.1.39</ecNumber>
    </recommendedName>
    <alternativeName>
        <fullName evidence="15">Para-hydroxybenzoate--polyprenyltransferase</fullName>
        <shortName evidence="15">PHB:PPT</shortName>
        <shortName evidence="15">PHB:polyprenyltransferase</shortName>
    </alternativeName>
</protein>
<dbReference type="NCBIfam" id="TIGR01474">
    <property type="entry name" value="ubiA_proteo"/>
    <property type="match status" value="1"/>
</dbReference>
<dbReference type="FunFam" id="1.10.357.140:FF:000003">
    <property type="entry name" value="4-hydroxybenzoate polyprenyltransferase, mitochondrial"/>
    <property type="match status" value="1"/>
</dbReference>
<dbReference type="GO" id="GO:0008412">
    <property type="term" value="F:4-hydroxybenzoate polyprenyltransferase activity"/>
    <property type="evidence" value="ECO:0007669"/>
    <property type="project" value="UniProtKB-EC"/>
</dbReference>
<dbReference type="CDD" id="cd13959">
    <property type="entry name" value="PT_UbiA_COQ2"/>
    <property type="match status" value="1"/>
</dbReference>
<comment type="catalytic activity">
    <reaction evidence="14">
        <text>an all-trans-polyprenyl diphosphate + 4-hydroxybenzoate = a 4-hydroxy-3-(all-trans-polyprenyl)benzoate + diphosphate</text>
        <dbReference type="Rhea" id="RHEA:44504"/>
        <dbReference type="Rhea" id="RHEA-COMP:9514"/>
        <dbReference type="Rhea" id="RHEA-COMP:9564"/>
        <dbReference type="ChEBI" id="CHEBI:17879"/>
        <dbReference type="ChEBI" id="CHEBI:33019"/>
        <dbReference type="ChEBI" id="CHEBI:58914"/>
        <dbReference type="ChEBI" id="CHEBI:78396"/>
        <dbReference type="EC" id="2.5.1.39"/>
    </reaction>
    <physiologicalReaction direction="left-to-right" evidence="14">
        <dbReference type="Rhea" id="RHEA:44505"/>
    </physiologicalReaction>
</comment>
<evidence type="ECO:0000256" key="2">
    <source>
        <dbReference type="ARBA" id="ARBA00004141"/>
    </source>
</evidence>
<dbReference type="Gene3D" id="1.20.120.1780">
    <property type="entry name" value="UbiA prenyltransferase"/>
    <property type="match status" value="1"/>
</dbReference>
<proteinExistence type="inferred from homology"/>
<evidence type="ECO:0000256" key="1">
    <source>
        <dbReference type="ARBA" id="ARBA00001946"/>
    </source>
</evidence>
<dbReference type="FunFam" id="1.20.120.1780:FF:000001">
    <property type="entry name" value="4-hydroxybenzoate octaprenyltransferase"/>
    <property type="match status" value="1"/>
</dbReference>
<comment type="function">
    <text evidence="15">Catalyzes the prenylation of para-hydroxybenzoate (PHB) with an all-trans polyprenyl group. Mediates the second step in the final reaction sequence of coenzyme Q (CoQ) biosynthesis, which is the condensation of the polyisoprenoid side chain with PHB, generating the first membrane-bound Q intermediate.</text>
</comment>
<sequence length="354" mass="39196">MFSPGLPSKSIFSSHPALRRSISSVDSPNSHADENTKPTFCERLVKSSGPLEPYFRLIRLHNPTGCWLLFWPFGWSIALAALPADLPDIKSLIMFGSMAFIMRGAGCTINDMWDKEIDRNVARTKDRPLAKDEMTRFDALVFLGGQLGVGCLILLQYNFYTVLLSASSLGLAVSYPLMKKLIPWPQVILGMAMNFGTLLGSPAVHGFSDWSVCLPLYLGGICWTVVYDTIYAFQDLADDKKLGLKSTAIVFSENPRLWLSGFAASMISLFSLCGFMNAQTWPYYVSLLVISAHLAKQICYLNTSNVRECAQKFVSNQRIGLILFLGIVFGNLLKPKSEDNNLKSSSSQEIVTGK</sequence>